<dbReference type="AlphaFoldDB" id="A0A644W5B7"/>
<dbReference type="InterPro" id="IPR023214">
    <property type="entry name" value="HAD_sf"/>
</dbReference>
<dbReference type="PANTHER" id="PTHR43611">
    <property type="entry name" value="ALPHA-D-GLUCOSE 1-PHOSPHATE PHOSPHATASE"/>
    <property type="match status" value="1"/>
</dbReference>
<protein>
    <submittedName>
        <fullName evidence="1">D-ribitol-5-phosphate phosphatase</fullName>
        <ecNumber evidence="1">3.1.3.-</ecNumber>
    </submittedName>
</protein>
<dbReference type="Gene3D" id="3.40.50.1000">
    <property type="entry name" value="HAD superfamily/HAD-like"/>
    <property type="match status" value="1"/>
</dbReference>
<dbReference type="Pfam" id="PF13419">
    <property type="entry name" value="HAD_2"/>
    <property type="match status" value="1"/>
</dbReference>
<dbReference type="EMBL" id="VSSQ01000635">
    <property type="protein sequence ID" value="MPL98911.1"/>
    <property type="molecule type" value="Genomic_DNA"/>
</dbReference>
<dbReference type="EC" id="3.1.3.-" evidence="1"/>
<dbReference type="PRINTS" id="PR00413">
    <property type="entry name" value="HADHALOGNASE"/>
</dbReference>
<keyword evidence="1" id="KW-0378">Hydrolase</keyword>
<dbReference type="InterPro" id="IPR036412">
    <property type="entry name" value="HAD-like_sf"/>
</dbReference>
<proteinExistence type="predicted"/>
<gene>
    <name evidence="1" type="ORF">SDC9_45123</name>
</gene>
<sequence>MSEIKNLLLDLGGVVLNVDYHKMVDVFKEYGVMDFDKHFTQAKQVEIIDKFEEGKCTIEEFRNGIRDLVNVNLTDEQIDNAWFSMILDLPKERIELIGLLKLKYNVYLFSNTNELHIELLKKRYEEEFGFDIFQMLFTKAYFSNEIKMRKPHPESFQWLLNDAEIKAEETLFIEDSPQHIEGAKKVGLNTYWLTGGETINDLYDKKII</sequence>
<dbReference type="GO" id="GO:0016787">
    <property type="term" value="F:hydrolase activity"/>
    <property type="evidence" value="ECO:0007669"/>
    <property type="project" value="UniProtKB-KW"/>
</dbReference>
<name>A0A644W5B7_9ZZZZ</name>
<dbReference type="SUPFAM" id="SSF56784">
    <property type="entry name" value="HAD-like"/>
    <property type="match status" value="1"/>
</dbReference>
<dbReference type="PANTHER" id="PTHR43611:SF3">
    <property type="entry name" value="FLAVIN MONONUCLEOTIDE HYDROLASE 1, CHLOROPLATIC"/>
    <property type="match status" value="1"/>
</dbReference>
<dbReference type="SFLD" id="SFLDG01129">
    <property type="entry name" value="C1.5:_HAD__Beta-PGM__Phosphata"/>
    <property type="match status" value="1"/>
</dbReference>
<dbReference type="CDD" id="cd02603">
    <property type="entry name" value="HAD_sEH-N_like"/>
    <property type="match status" value="1"/>
</dbReference>
<comment type="caution">
    <text evidence="1">The sequence shown here is derived from an EMBL/GenBank/DDBJ whole genome shotgun (WGS) entry which is preliminary data.</text>
</comment>
<dbReference type="InterPro" id="IPR023198">
    <property type="entry name" value="PGP-like_dom2"/>
</dbReference>
<dbReference type="SFLD" id="SFLDS00003">
    <property type="entry name" value="Haloacid_Dehalogenase"/>
    <property type="match status" value="1"/>
</dbReference>
<dbReference type="InterPro" id="IPR041492">
    <property type="entry name" value="HAD_2"/>
</dbReference>
<dbReference type="Gene3D" id="1.10.150.240">
    <property type="entry name" value="Putative phosphatase, domain 2"/>
    <property type="match status" value="1"/>
</dbReference>
<accession>A0A644W5B7</accession>
<dbReference type="NCBIfam" id="TIGR01509">
    <property type="entry name" value="HAD-SF-IA-v3"/>
    <property type="match status" value="1"/>
</dbReference>
<evidence type="ECO:0000313" key="1">
    <source>
        <dbReference type="EMBL" id="MPL98911.1"/>
    </source>
</evidence>
<organism evidence="1">
    <name type="scientific">bioreactor metagenome</name>
    <dbReference type="NCBI Taxonomy" id="1076179"/>
    <lineage>
        <taxon>unclassified sequences</taxon>
        <taxon>metagenomes</taxon>
        <taxon>ecological metagenomes</taxon>
    </lineage>
</organism>
<reference evidence="1" key="1">
    <citation type="submission" date="2019-08" db="EMBL/GenBank/DDBJ databases">
        <authorList>
            <person name="Kucharzyk K."/>
            <person name="Murdoch R.W."/>
            <person name="Higgins S."/>
            <person name="Loffler F."/>
        </authorList>
    </citation>
    <scope>NUCLEOTIDE SEQUENCE</scope>
</reference>
<dbReference type="InterPro" id="IPR006439">
    <property type="entry name" value="HAD-SF_hydro_IA"/>
</dbReference>